<dbReference type="Gene3D" id="3.90.640.10">
    <property type="entry name" value="Actin, Chain A, domain 4"/>
    <property type="match status" value="1"/>
</dbReference>
<evidence type="ECO:0000313" key="4">
    <source>
        <dbReference type="Proteomes" id="UP000694865"/>
    </source>
</evidence>
<organism evidence="4 5">
    <name type="scientific">Saccoglossus kowalevskii</name>
    <name type="common">Acorn worm</name>
    <dbReference type="NCBI Taxonomy" id="10224"/>
    <lineage>
        <taxon>Eukaryota</taxon>
        <taxon>Metazoa</taxon>
        <taxon>Hemichordata</taxon>
        <taxon>Enteropneusta</taxon>
        <taxon>Harrimaniidae</taxon>
        <taxon>Saccoglossus</taxon>
    </lineage>
</organism>
<comment type="similarity">
    <text evidence="1">Belongs to the actin family.</text>
</comment>
<protein>
    <submittedName>
        <fullName evidence="5">Actin-related protein 4-like</fullName>
    </submittedName>
</protein>
<evidence type="ECO:0000259" key="3">
    <source>
        <dbReference type="PROSITE" id="PS50181"/>
    </source>
</evidence>
<dbReference type="SMART" id="SM00268">
    <property type="entry name" value="ACTIN"/>
    <property type="match status" value="1"/>
</dbReference>
<evidence type="ECO:0000256" key="2">
    <source>
        <dbReference type="SAM" id="MobiDB-lite"/>
    </source>
</evidence>
<accession>A0ABM0GM08</accession>
<feature type="region of interest" description="Disordered" evidence="2">
    <location>
        <begin position="211"/>
        <end position="240"/>
    </location>
</feature>
<reference evidence="5" key="1">
    <citation type="submission" date="2025-08" db="UniProtKB">
        <authorList>
            <consortium name="RefSeq"/>
        </authorList>
    </citation>
    <scope>IDENTIFICATION</scope>
    <source>
        <tissue evidence="5">Testes</tissue>
    </source>
</reference>
<evidence type="ECO:0000256" key="1">
    <source>
        <dbReference type="RuleBase" id="RU000487"/>
    </source>
</evidence>
<keyword evidence="4" id="KW-1185">Reference proteome</keyword>
<dbReference type="Pfam" id="PF00646">
    <property type="entry name" value="F-box"/>
    <property type="match status" value="1"/>
</dbReference>
<dbReference type="Pfam" id="PF00022">
    <property type="entry name" value="Actin"/>
    <property type="match status" value="2"/>
</dbReference>
<dbReference type="Proteomes" id="UP000694865">
    <property type="component" value="Unplaced"/>
</dbReference>
<dbReference type="InterPro" id="IPR043129">
    <property type="entry name" value="ATPase_NBD"/>
</dbReference>
<dbReference type="InterPro" id="IPR001810">
    <property type="entry name" value="F-box_dom"/>
</dbReference>
<gene>
    <name evidence="5" type="primary">LOC100371859</name>
</gene>
<dbReference type="GeneID" id="100371859"/>
<dbReference type="Gene3D" id="2.30.36.70">
    <property type="entry name" value="Actin, Chain A, domain 2"/>
    <property type="match status" value="1"/>
</dbReference>
<dbReference type="PANTHER" id="PTHR11937">
    <property type="entry name" value="ACTIN"/>
    <property type="match status" value="1"/>
</dbReference>
<dbReference type="Gene3D" id="1.20.1280.50">
    <property type="match status" value="1"/>
</dbReference>
<dbReference type="SUPFAM" id="SSF81383">
    <property type="entry name" value="F-box domain"/>
    <property type="match status" value="1"/>
</dbReference>
<dbReference type="SUPFAM" id="SSF53067">
    <property type="entry name" value="Actin-like ATPase domain"/>
    <property type="match status" value="2"/>
</dbReference>
<proteinExistence type="inferred from homology"/>
<evidence type="ECO:0000313" key="5">
    <source>
        <dbReference type="RefSeq" id="XP_002732901.1"/>
    </source>
</evidence>
<dbReference type="InterPro" id="IPR004000">
    <property type="entry name" value="Actin"/>
</dbReference>
<dbReference type="InterPro" id="IPR036047">
    <property type="entry name" value="F-box-like_dom_sf"/>
</dbReference>
<dbReference type="RefSeq" id="XP_002732901.1">
    <property type="nucleotide sequence ID" value="XM_002732855.2"/>
</dbReference>
<sequence length="614" mass="69259">MADQEALDGRPTFLDLPVEISEYILSFCDIETLSTICKSSKRLRDLADSEIVWKVKWQQVKSEFGLNFDVNVQSHRYKDLCRRAILCLAPPKHENNTFYCDCNSKQVDDIIAYDIGAGTSWICWVGRFDKRGCPTKVAHLRKRGTEINELNVYLTSIGHPRVSHSYVVGKDAKILSAMYPHLYKSDFFPVYCEESFRRDCKSHSLPDVLKSRASTGNANPDPDSDGDSIRRKSMNGFLDSETNTTSDYDYSACTCNGASSMDSSGKQTTLPTNSALSHEAESNTFELHHPIINGNINRVANIELIIRHLFRQLTFGTHHYYHLHNTPIVVLEPPNLSEEARSELLQMMFEKLKIPRLCLQNKALSLSTCLGLDMYLVIDSGSHCTAVTPIIDCKVQRHAVQFKPIGGYDVSYLLADFITDSGRIDKVLVDSLDSRCVKEVCYIAYDPVRERKKCHSPRTIIVQKPGSLKALKEAHKVDLGTERFLACEDMYLRLDLPSMINSAIQACHPSTHKLLLSRLILTGGNTQLTGFANRIYKDLREIVPNYADSIYFVQPNSNALSRALNAWTVHYKAAPLATCKWTSREDYILHGVDAINCKDRGLCDKTADPCQYQS</sequence>
<dbReference type="Gene3D" id="3.30.420.40">
    <property type="match status" value="2"/>
</dbReference>
<dbReference type="CDD" id="cd10169">
    <property type="entry name" value="ASKHA_NBD_actin-like"/>
    <property type="match status" value="1"/>
</dbReference>
<name>A0ABM0GM08_SACKO</name>
<feature type="domain" description="F-box" evidence="3">
    <location>
        <begin position="10"/>
        <end position="56"/>
    </location>
</feature>
<dbReference type="PROSITE" id="PS50181">
    <property type="entry name" value="FBOX"/>
    <property type="match status" value="1"/>
</dbReference>